<name>A0AAD6T083_9AGAR</name>
<evidence type="ECO:0000313" key="3">
    <source>
        <dbReference type="Proteomes" id="UP001218188"/>
    </source>
</evidence>
<comment type="caution">
    <text evidence="2">The sequence shown here is derived from an EMBL/GenBank/DDBJ whole genome shotgun (WGS) entry which is preliminary data.</text>
</comment>
<organism evidence="2 3">
    <name type="scientific">Mycena alexandri</name>
    <dbReference type="NCBI Taxonomy" id="1745969"/>
    <lineage>
        <taxon>Eukaryota</taxon>
        <taxon>Fungi</taxon>
        <taxon>Dikarya</taxon>
        <taxon>Basidiomycota</taxon>
        <taxon>Agaricomycotina</taxon>
        <taxon>Agaricomycetes</taxon>
        <taxon>Agaricomycetidae</taxon>
        <taxon>Agaricales</taxon>
        <taxon>Marasmiineae</taxon>
        <taxon>Mycenaceae</taxon>
        <taxon>Mycena</taxon>
    </lineage>
</organism>
<dbReference type="Proteomes" id="UP001218188">
    <property type="component" value="Unassembled WGS sequence"/>
</dbReference>
<keyword evidence="3" id="KW-1185">Reference proteome</keyword>
<accession>A0AAD6T083</accession>
<sequence length="273" mass="31003">MAPTQRCLSTPTPPLLAAACFEISHRRPFAGDDLTRLSTHPLPRPTLPAPNRRRRHASAVTRRHQDVSRPRHSFVFGSLRSHKRTPSAYFLPAMDSLRTLALTTHLYRALTPTTRISKEAALRNESRRNSNHRLAGAETGLLRTYLNTMKQRLGQPSLHDWIADWNPQKPRALALKQDSNCGNTFRVALPPLETLSIGKKGNTWVPSLTHSSSVHETVALYRFHLHLRDPLGVVRFNARQCWPIRVPFYCFFQKPRFSIHCKGLPGNFPEGFG</sequence>
<dbReference type="AlphaFoldDB" id="A0AAD6T083"/>
<proteinExistence type="predicted"/>
<reference evidence="2" key="1">
    <citation type="submission" date="2023-03" db="EMBL/GenBank/DDBJ databases">
        <title>Massive genome expansion in bonnet fungi (Mycena s.s.) driven by repeated elements and novel gene families across ecological guilds.</title>
        <authorList>
            <consortium name="Lawrence Berkeley National Laboratory"/>
            <person name="Harder C.B."/>
            <person name="Miyauchi S."/>
            <person name="Viragh M."/>
            <person name="Kuo A."/>
            <person name="Thoen E."/>
            <person name="Andreopoulos B."/>
            <person name="Lu D."/>
            <person name="Skrede I."/>
            <person name="Drula E."/>
            <person name="Henrissat B."/>
            <person name="Morin E."/>
            <person name="Kohler A."/>
            <person name="Barry K."/>
            <person name="LaButti K."/>
            <person name="Morin E."/>
            <person name="Salamov A."/>
            <person name="Lipzen A."/>
            <person name="Mereny Z."/>
            <person name="Hegedus B."/>
            <person name="Baldrian P."/>
            <person name="Stursova M."/>
            <person name="Weitz H."/>
            <person name="Taylor A."/>
            <person name="Grigoriev I.V."/>
            <person name="Nagy L.G."/>
            <person name="Martin F."/>
            <person name="Kauserud H."/>
        </authorList>
    </citation>
    <scope>NUCLEOTIDE SEQUENCE</scope>
    <source>
        <strain evidence="2">CBHHK200</strain>
    </source>
</reference>
<feature type="region of interest" description="Disordered" evidence="1">
    <location>
        <begin position="34"/>
        <end position="69"/>
    </location>
</feature>
<protein>
    <submittedName>
        <fullName evidence="2">Uncharacterized protein</fullName>
    </submittedName>
</protein>
<dbReference type="PROSITE" id="PS51257">
    <property type="entry name" value="PROKAR_LIPOPROTEIN"/>
    <property type="match status" value="1"/>
</dbReference>
<gene>
    <name evidence="2" type="ORF">C8F04DRAFT_1331658</name>
</gene>
<evidence type="ECO:0000313" key="2">
    <source>
        <dbReference type="EMBL" id="KAJ7037261.1"/>
    </source>
</evidence>
<dbReference type="EMBL" id="JARJCM010000038">
    <property type="protein sequence ID" value="KAJ7037261.1"/>
    <property type="molecule type" value="Genomic_DNA"/>
</dbReference>
<evidence type="ECO:0000256" key="1">
    <source>
        <dbReference type="SAM" id="MobiDB-lite"/>
    </source>
</evidence>